<dbReference type="EMBL" id="JAVHJL010000008">
    <property type="protein sequence ID" value="KAK6498488.1"/>
    <property type="molecule type" value="Genomic_DNA"/>
</dbReference>
<feature type="region of interest" description="Disordered" evidence="1">
    <location>
        <begin position="270"/>
        <end position="293"/>
    </location>
</feature>
<comment type="caution">
    <text evidence="2">The sequence shown here is derived from an EMBL/GenBank/DDBJ whole genome shotgun (WGS) entry which is preliminary data.</text>
</comment>
<evidence type="ECO:0000256" key="1">
    <source>
        <dbReference type="SAM" id="MobiDB-lite"/>
    </source>
</evidence>
<reference evidence="2 3" key="1">
    <citation type="submission" date="2023-08" db="EMBL/GenBank/DDBJ databases">
        <authorList>
            <person name="Palmer J.M."/>
        </authorList>
    </citation>
    <scope>NUCLEOTIDE SEQUENCE [LARGE SCALE GENOMIC DNA]</scope>
    <source>
        <strain evidence="2 3">TWF481</strain>
    </source>
</reference>
<name>A0AAV9VX86_9PEZI</name>
<keyword evidence="3" id="KW-1185">Reference proteome</keyword>
<dbReference type="Gene3D" id="3.40.30.10">
    <property type="entry name" value="Glutaredoxin"/>
    <property type="match status" value="1"/>
</dbReference>
<organism evidence="2 3">
    <name type="scientific">Arthrobotrys musiformis</name>
    <dbReference type="NCBI Taxonomy" id="47236"/>
    <lineage>
        <taxon>Eukaryota</taxon>
        <taxon>Fungi</taxon>
        <taxon>Dikarya</taxon>
        <taxon>Ascomycota</taxon>
        <taxon>Pezizomycotina</taxon>
        <taxon>Orbiliomycetes</taxon>
        <taxon>Orbiliales</taxon>
        <taxon>Orbiliaceae</taxon>
        <taxon>Arthrobotrys</taxon>
    </lineage>
</organism>
<gene>
    <name evidence="2" type="ORF">TWF481_011079</name>
</gene>
<accession>A0AAV9VX86</accession>
<protein>
    <submittedName>
        <fullName evidence="2">Uncharacterized protein</fullName>
    </submittedName>
</protein>
<sequence>MIVDASPLFTDPKLNLTHPTQLLAVLETLKRPLFILFIPSTLDSSPSDPSSNWRTTAADAYEKVCREFDKGPTPRYLAVLEVGSKEEWLSPNNIMKTRYKITTCPLLLRTQLTTLPSETGILTAHFTAFDERLPHKLRFFKKGDITHIPPPHSMYKTQIYELKDSSGEFMWTGWDYKFDMISHVHNRNAQQALAKMKIEEEENRILTQWAEGILQHQREQRQHENKRVPTGLAPSIIETEGGNYLHRVETVGSSFVGDEASVVGHVEVMESDDSEVEREARRKRKGKEREEVESVLEKGVERVDFEGRFEVLESTVDEREAREWRRRR</sequence>
<dbReference type="Proteomes" id="UP001370758">
    <property type="component" value="Unassembled WGS sequence"/>
</dbReference>
<evidence type="ECO:0000313" key="3">
    <source>
        <dbReference type="Proteomes" id="UP001370758"/>
    </source>
</evidence>
<dbReference type="AlphaFoldDB" id="A0AAV9VX86"/>
<proteinExistence type="predicted"/>
<evidence type="ECO:0000313" key="2">
    <source>
        <dbReference type="EMBL" id="KAK6498488.1"/>
    </source>
</evidence>